<protein>
    <submittedName>
        <fullName evidence="1">Uncharacterized protein</fullName>
    </submittedName>
</protein>
<keyword evidence="2" id="KW-1185">Reference proteome</keyword>
<evidence type="ECO:0000313" key="1">
    <source>
        <dbReference type="EMBL" id="TWH95443.1"/>
    </source>
</evidence>
<accession>A0A562KJN8</accession>
<reference evidence="1 2" key="1">
    <citation type="journal article" date="2015" name="Stand. Genomic Sci.">
        <title>Genomic Encyclopedia of Bacterial and Archaeal Type Strains, Phase III: the genomes of soil and plant-associated and newly described type strains.</title>
        <authorList>
            <person name="Whitman W.B."/>
            <person name="Woyke T."/>
            <person name="Klenk H.P."/>
            <person name="Zhou Y."/>
            <person name="Lilburn T.G."/>
            <person name="Beck B.J."/>
            <person name="De Vos P."/>
            <person name="Vandamme P."/>
            <person name="Eisen J.A."/>
            <person name="Garrity G."/>
            <person name="Hugenholtz P."/>
            <person name="Kyrpides N.C."/>
        </authorList>
    </citation>
    <scope>NUCLEOTIDE SEQUENCE [LARGE SCALE GENOMIC DNA]</scope>
    <source>
        <strain evidence="1 2">CGMCC 1.6844</strain>
    </source>
</reference>
<evidence type="ECO:0000313" key="2">
    <source>
        <dbReference type="Proteomes" id="UP000315312"/>
    </source>
</evidence>
<dbReference type="EMBL" id="VLKM01000004">
    <property type="protein sequence ID" value="TWH95443.1"/>
    <property type="molecule type" value="Genomic_DNA"/>
</dbReference>
<dbReference type="Proteomes" id="UP000315312">
    <property type="component" value="Unassembled WGS sequence"/>
</dbReference>
<dbReference type="AlphaFoldDB" id="A0A562KJN8"/>
<sequence>MFIVFKTSLCEEVLSTITLKNMKNLNVEHFLNIYTVRKEMQELGITDPSKKIKEFTNKIVEQLSKMPLDEEIILDNNSFYDSKMNLIIEIPMDRGMNFFKTTMPDTREADYYLGCLDSAVFLDFNVSDENLVYLIRISFDGYGCCNFEDKSKPLSIEDSKIFIQFINQDEFFQNIIGSLVKKAIRINKENIWIDALNEYELLDL</sequence>
<name>A0A562KJN8_9FLAO</name>
<gene>
    <name evidence="1" type="ORF">IP97_01119</name>
</gene>
<organism evidence="1 2">
    <name type="scientific">Flavobacterium cheniae</name>
    <dbReference type="NCBI Taxonomy" id="295428"/>
    <lineage>
        <taxon>Bacteria</taxon>
        <taxon>Pseudomonadati</taxon>
        <taxon>Bacteroidota</taxon>
        <taxon>Flavobacteriia</taxon>
        <taxon>Flavobacteriales</taxon>
        <taxon>Flavobacteriaceae</taxon>
        <taxon>Flavobacterium</taxon>
    </lineage>
</organism>
<proteinExistence type="predicted"/>
<comment type="caution">
    <text evidence="1">The sequence shown here is derived from an EMBL/GenBank/DDBJ whole genome shotgun (WGS) entry which is preliminary data.</text>
</comment>